<sequence>MIGHPQRPACMKTSWLLLFVLTTVATGALASPAPAEPAPVSLELQLAPYADKGEVTTLEVRLRIGDLAVPRGGIVAQLPMQVNNVDTFAEHIASIEATDAHGQVQLSGRAASAQENGDQSQLRVWTTPRALSGPLTLRYRVPANATRPPRGPAPPISFRNDAHAFSATSAMFLVLPPEEQIYALNIGWDLSHLPAGARGVSSFGEGNVQVGDIDTGSLPGLFFMAGDVGRWPNVPRADGFSVAWQGQPPFDASALSAWVGELHEQFETLFPQPESRPYTIFLRYNPVNAGGGTALYRSFITTYGTPAETDLDEIKVTLSHEMFHTYQPRLSRNGGESTTWFSEGSAVFYEARLPLRFGLFTPQQYLTVLNLTAARYYTNALGALPNARIEEGFWKDTRIRMLAYDRGMLYLATVDDALRKRSHGRRSLDDLLRALLLITQERNATQADWESLLKAELGDTAVQEFHAFLAGTPPLPASDAFGPCFRRTSKLLRRYVLGFEPAVLAEPKRIVRGLMADSAAARAGVRNGDEIVRPVPQDGIQGNQTERLHLRLRRDGKEFDVDYLPRGEQVDTWQWERVPGVDDAQCRL</sequence>
<accession>A0A6V7BDW0</accession>
<feature type="chain" id="PRO_5033901311" evidence="1">
    <location>
        <begin position="31"/>
        <end position="588"/>
    </location>
</feature>
<feature type="signal peptide" evidence="1">
    <location>
        <begin position="1"/>
        <end position="30"/>
    </location>
</feature>
<dbReference type="EMBL" id="LR828261">
    <property type="protein sequence ID" value="CAD0300454.1"/>
    <property type="molecule type" value="Genomic_DNA"/>
</dbReference>
<evidence type="ECO:0000313" key="2">
    <source>
        <dbReference type="EMBL" id="CAD0300454.1"/>
    </source>
</evidence>
<dbReference type="InterPro" id="IPR027268">
    <property type="entry name" value="Peptidase_M4/M1_CTD_sf"/>
</dbReference>
<protein>
    <submittedName>
        <fullName evidence="2">Uncharacterized protein</fullName>
    </submittedName>
</protein>
<keyword evidence="1" id="KW-0732">Signal</keyword>
<proteinExistence type="predicted"/>
<dbReference type="SUPFAM" id="SSF55486">
    <property type="entry name" value="Metalloproteases ('zincins'), catalytic domain"/>
    <property type="match status" value="1"/>
</dbReference>
<gene>
    <name evidence="2" type="ORF">CFBP2533_02230</name>
</gene>
<organism evidence="2">
    <name type="scientific">Xanthomonas hortorum pv. pelargonii</name>
    <dbReference type="NCBI Taxonomy" id="453602"/>
    <lineage>
        <taxon>Bacteria</taxon>
        <taxon>Pseudomonadati</taxon>
        <taxon>Pseudomonadota</taxon>
        <taxon>Gammaproteobacteria</taxon>
        <taxon>Lysobacterales</taxon>
        <taxon>Lysobacteraceae</taxon>
        <taxon>Xanthomonas</taxon>
    </lineage>
</organism>
<evidence type="ECO:0000256" key="1">
    <source>
        <dbReference type="SAM" id="SignalP"/>
    </source>
</evidence>
<dbReference type="Gene3D" id="1.10.390.10">
    <property type="entry name" value="Neutral Protease Domain 2"/>
    <property type="match status" value="1"/>
</dbReference>
<reference evidence="2" key="1">
    <citation type="submission" date="2020-07" db="EMBL/GenBank/DDBJ databases">
        <authorList>
            <person name="Pothier F. J."/>
        </authorList>
    </citation>
    <scope>NUCLEOTIDE SEQUENCE</scope>
    <source>
        <strain evidence="2">CFBP 2533</strain>
    </source>
</reference>
<name>A0A6V7BDW0_9XANT</name>
<dbReference type="AlphaFoldDB" id="A0A6V7BDW0"/>
<dbReference type="EMBL" id="LR828261">
    <property type="protein sequence ID" value="CAD0300445.1"/>
    <property type="molecule type" value="Genomic_DNA"/>
</dbReference>